<evidence type="ECO:0000256" key="5">
    <source>
        <dbReference type="ARBA" id="ARBA00022679"/>
    </source>
</evidence>
<feature type="compositionally biased region" description="Basic and acidic residues" evidence="9">
    <location>
        <begin position="903"/>
        <end position="912"/>
    </location>
</feature>
<keyword evidence="12" id="KW-1185">Reference proteome</keyword>
<feature type="compositionally biased region" description="Polar residues" evidence="9">
    <location>
        <begin position="112"/>
        <end position="124"/>
    </location>
</feature>
<dbReference type="Pfam" id="PF00109">
    <property type="entry name" value="ketoacyl-synt"/>
    <property type="match status" value="1"/>
</dbReference>
<evidence type="ECO:0000313" key="11">
    <source>
        <dbReference type="EMBL" id="KAK8129522.1"/>
    </source>
</evidence>
<dbReference type="GO" id="GO:0008897">
    <property type="term" value="F:holo-[acyl-carrier-protein] synthase activity"/>
    <property type="evidence" value="ECO:0007669"/>
    <property type="project" value="InterPro"/>
</dbReference>
<dbReference type="Pfam" id="PF18314">
    <property type="entry name" value="FAS_I_H"/>
    <property type="match status" value="1"/>
</dbReference>
<dbReference type="Pfam" id="PF00106">
    <property type="entry name" value="adh_short"/>
    <property type="match status" value="1"/>
</dbReference>
<dbReference type="PIRSF" id="PIRSF000454">
    <property type="entry name" value="FAS_yeast_alpha"/>
    <property type="match status" value="1"/>
</dbReference>
<dbReference type="SUPFAM" id="SSF52151">
    <property type="entry name" value="FabD/lysophospholipase-like"/>
    <property type="match status" value="1"/>
</dbReference>
<dbReference type="InterPro" id="IPR041550">
    <property type="entry name" value="FASI_helical"/>
</dbReference>
<evidence type="ECO:0000256" key="7">
    <source>
        <dbReference type="PIRSR" id="PIRSR000454-1"/>
    </source>
</evidence>
<dbReference type="InterPro" id="IPR014031">
    <property type="entry name" value="Ketoacyl_synth_C"/>
</dbReference>
<protein>
    <recommendedName>
        <fullName evidence="2">beta-ketoacyl-[acyl-carrier-protein] synthase I</fullName>
        <ecNumber evidence="2">2.3.1.41</ecNumber>
    </recommendedName>
</protein>
<accession>A0AAW0R6L7</accession>
<dbReference type="Proteomes" id="UP001392437">
    <property type="component" value="Unassembled WGS sequence"/>
</dbReference>
<evidence type="ECO:0000256" key="6">
    <source>
        <dbReference type="PIRNR" id="PIRNR000454"/>
    </source>
</evidence>
<dbReference type="GO" id="GO:0004315">
    <property type="term" value="F:3-oxoacyl-[acyl-carrier-protein] synthase activity"/>
    <property type="evidence" value="ECO:0007669"/>
    <property type="project" value="UniProtKB-EC"/>
</dbReference>
<feature type="active site" description="For beta-ketoacyl synthase activity" evidence="7">
    <location>
        <position position="1229"/>
    </location>
</feature>
<evidence type="ECO:0000256" key="3">
    <source>
        <dbReference type="ARBA" id="ARBA00022450"/>
    </source>
</evidence>
<dbReference type="InterPro" id="IPR002347">
    <property type="entry name" value="SDR_fam"/>
</dbReference>
<dbReference type="Gene3D" id="3.30.70.2490">
    <property type="match status" value="1"/>
</dbReference>
<dbReference type="Pfam" id="PF18325">
    <property type="entry name" value="Fas_alpha_ACP"/>
    <property type="match status" value="1"/>
</dbReference>
<evidence type="ECO:0000313" key="12">
    <source>
        <dbReference type="Proteomes" id="UP001392437"/>
    </source>
</evidence>
<feature type="compositionally biased region" description="Basic and acidic residues" evidence="9">
    <location>
        <begin position="876"/>
        <end position="886"/>
    </location>
</feature>
<dbReference type="InterPro" id="IPR026025">
    <property type="entry name" value="FAS_alpha_yeast"/>
</dbReference>
<feature type="region of interest" description="Disordered" evidence="9">
    <location>
        <begin position="111"/>
        <end position="140"/>
    </location>
</feature>
<dbReference type="InterPro" id="IPR040899">
    <property type="entry name" value="Fas_alpha_ACP"/>
</dbReference>
<name>A0AAW0R6L7_9PEZI</name>
<dbReference type="PANTHER" id="PTHR10982">
    <property type="entry name" value="MALONYL COA-ACYL CARRIER PROTEIN TRANSACYLASE"/>
    <property type="match status" value="1"/>
</dbReference>
<feature type="compositionally biased region" description="Pro residues" evidence="9">
    <location>
        <begin position="126"/>
        <end position="140"/>
    </location>
</feature>
<dbReference type="GO" id="GO:0042759">
    <property type="term" value="P:long-chain fatty acid biosynthetic process"/>
    <property type="evidence" value="ECO:0007669"/>
    <property type="project" value="UniProtKB-UniRule"/>
</dbReference>
<dbReference type="PROSITE" id="PS52004">
    <property type="entry name" value="KS3_2"/>
    <property type="match status" value="1"/>
</dbReference>
<keyword evidence="3 6" id="KW-0596">Phosphopantetheine</keyword>
<dbReference type="InterPro" id="IPR036291">
    <property type="entry name" value="NAD(P)-bd_dom_sf"/>
</dbReference>
<keyword evidence="4" id="KW-0597">Phosphoprotein</keyword>
<dbReference type="PANTHER" id="PTHR10982:SF21">
    <property type="entry name" value="FATTY ACID SYNTHASE SUBUNIT BETA"/>
    <property type="match status" value="1"/>
</dbReference>
<organism evidence="11 12">
    <name type="scientific">Apiospora kogelbergensis</name>
    <dbReference type="NCBI Taxonomy" id="1337665"/>
    <lineage>
        <taxon>Eukaryota</taxon>
        <taxon>Fungi</taxon>
        <taxon>Dikarya</taxon>
        <taxon>Ascomycota</taxon>
        <taxon>Pezizomycotina</taxon>
        <taxon>Sordariomycetes</taxon>
        <taxon>Xylariomycetidae</taxon>
        <taxon>Amphisphaeriales</taxon>
        <taxon>Apiosporaceae</taxon>
        <taxon>Apiospora</taxon>
    </lineage>
</organism>
<dbReference type="InterPro" id="IPR016035">
    <property type="entry name" value="Acyl_Trfase/lysoPLipase"/>
</dbReference>
<comment type="caution">
    <text evidence="11">The sequence shown here is derived from an EMBL/GenBank/DDBJ whole genome shotgun (WGS) entry which is preliminary data.</text>
</comment>
<dbReference type="InterPro" id="IPR016039">
    <property type="entry name" value="Thiolase-like"/>
</dbReference>
<dbReference type="CDD" id="cd08950">
    <property type="entry name" value="KR_fFAS_SDR_c_like"/>
    <property type="match status" value="1"/>
</dbReference>
<evidence type="ECO:0000256" key="8">
    <source>
        <dbReference type="PIRSR" id="PIRSR000454-4"/>
    </source>
</evidence>
<dbReference type="CDD" id="cd00828">
    <property type="entry name" value="elong_cond_enzymes"/>
    <property type="match status" value="1"/>
</dbReference>
<feature type="domain" description="Ketosynthase family 3 (KS3)" evidence="10">
    <location>
        <begin position="1024"/>
        <end position="1573"/>
    </location>
</feature>
<evidence type="ECO:0000256" key="1">
    <source>
        <dbReference type="ARBA" id="ARBA00007485"/>
    </source>
</evidence>
<dbReference type="InterPro" id="IPR020841">
    <property type="entry name" value="PKS_Beta-ketoAc_synthase_dom"/>
</dbReference>
<dbReference type="GO" id="GO:0005835">
    <property type="term" value="C:fatty acid synthase complex"/>
    <property type="evidence" value="ECO:0007669"/>
    <property type="project" value="InterPro"/>
</dbReference>
<dbReference type="GO" id="GO:0004316">
    <property type="term" value="F:3-oxoacyl-[acyl-carrier-protein] reductase (NADPH) activity"/>
    <property type="evidence" value="ECO:0007669"/>
    <property type="project" value="InterPro"/>
</dbReference>
<dbReference type="FunFam" id="3.90.25.70:FF:000001">
    <property type="entry name" value="Fatty acid synthase subunit alpha"/>
    <property type="match status" value="1"/>
</dbReference>
<sequence length="1640" mass="177250">MTLITHGVEPVEEEKKTAQQIAYDLLVELLTYQFAFPVQWIDTQKELLNSDRNVQRLIEIGPANVLANMAKKSAKALVMQQDMARSVDREYLNINNPDDARKIYYEYEERTSVSSPMPESSTTPHVPEPASTPAPAPPVKVPEASPVSIVSVPSAPGTIVDRDLSPTDIILTLVAQKLRRAFDEVPVGESIQGLSGGKSTLQNELIGDLAAEFGDLPDGSESTGIQALGEKLTSGFSGKLGASSKRLIERFVSSKLPAGFGQTELMTYVASRWGLGPSSRVAVQCFCVTIEPPSRLSDVGQAHALVDAAVTRYAKHAGLTLPTPSSPGGGGASQGGMQNAVVQVDNASLEALKTEQNNILRKQLHILAQHLGIEINQDAAPVGSEVSHDLQAKLDRLYAELDEEFLSGVQGIFNAQKERRYSSWWNWVREDAQRILLQQQQESSNPPTSKEKLQALTNRWTDELEGMLRYCVDAGLANKEAAAELLKSKPSTNTDMHAASMSSPPPVFRYFEQAMAPHTSVDEDGSIKYMEMPRQIHESAGKAVSYFDFVSSTRRAGPCSSYVHLSQSSSRHYDSELTQLYLDALFVGNTSGITYAGKTALVTGAGIGSIGIEVVKGLLSGGARVIVTTSRTPASAGSVMSQLYKEFGSRGSELILLPFNAASKQDVEDLVAHIYDDSGKSGLATDLDFVIPFAAIPEMGREIDGIDARSEVAHRAMLTNVLRLMGCIKQQKEKRHYTGRPTTLVLPLSPNHGDFGGDGLYSESKIGLETLFNRYNSERWNDYLSVIGAVIGWTRGTGLMSANNIVAQGIEKLGVMTFTAGEMAFNLLALLSPAIIRQSDSEPVYADLSGGLVGFPKLKEEIMAIREEVTGKRRERKAIAAERQRQEAVISGLKTPSSSVAGSREKKSDHQQTKRSNITQGFPKLSSRQKMTAGLENLTGMVDLSRTVVIVGFSELGPWGSSRTRWQMESKGKLNQDGLTEMAWLMGLIKHHDGPVDGRPYVGWLDAESGKPVEEADFSARYGEQIMKHSGIRTIEPEGMDGYDPSKKELLHEVTSATIAQSFKLRHGEKVKIFPSTSTTDDSEGNWTVIIKSGATFLVPKSTSGHNPVAAQLPKGWNPATYGIPDDIVAQVDPMTLYVLCCASEALLSAGIEDPFELYRHIHVSELGNYVGTGAGSLQSARAMYRGRYRDEPVQGDILQETFLNSMAAWTNMLILGATGPIKTPTGTCATAVESLDNACEAIRSRRVKVALVGGSDDLREEMSHEFSNMKATVNGDADAAKGRLPSQASRPTASSRAGFVEGAGCGVQLVMNAELALKMGLPIYGVVAYTQMAGDGIGRSVPAPGQGVLTAAREKTAASGLKSPLLDISYRRSQLEHEIAAIEHWRLSQLAASGDSPQKELIESASAGCKADAQWKWNGDNLRQLDPASSISPMRAALAVWGMGIDDVAVASFHGTSTKANDKNESSVINQQMVHLGRTPGNPLLVVCQKYLTGHPKGAAGAWMLNGCLQVLESGVVPGNRNADDVDGALRAFPHLLYPSAALDTSSGIGIKAFMLTSFGFGQKGGIVVGVTPRALYGALPEAQYEAYRVEVGKRRRRADRAFQLAMMTNTVFKAKDRSAWTEAERSDKDFFLDPTARV</sequence>
<dbReference type="Gene3D" id="3.40.50.720">
    <property type="entry name" value="NAD(P)-binding Rossmann-like Domain"/>
    <property type="match status" value="2"/>
</dbReference>
<evidence type="ECO:0000256" key="4">
    <source>
        <dbReference type="ARBA" id="ARBA00022553"/>
    </source>
</evidence>
<evidence type="ECO:0000259" key="10">
    <source>
        <dbReference type="PROSITE" id="PS52004"/>
    </source>
</evidence>
<evidence type="ECO:0000256" key="9">
    <source>
        <dbReference type="SAM" id="MobiDB-lite"/>
    </source>
</evidence>
<dbReference type="EMBL" id="JAQQWP010000002">
    <property type="protein sequence ID" value="KAK8129522.1"/>
    <property type="molecule type" value="Genomic_DNA"/>
</dbReference>
<dbReference type="InterPro" id="IPR050830">
    <property type="entry name" value="Fungal_FAS"/>
</dbReference>
<gene>
    <name evidence="11" type="ORF">PG999_001902</name>
</gene>
<reference evidence="11 12" key="1">
    <citation type="submission" date="2023-01" db="EMBL/GenBank/DDBJ databases">
        <title>Analysis of 21 Apiospora genomes using comparative genomics revels a genus with tremendous synthesis potential of carbohydrate active enzymes and secondary metabolites.</title>
        <authorList>
            <person name="Sorensen T."/>
        </authorList>
    </citation>
    <scope>NUCLEOTIDE SEQUENCE [LARGE SCALE GENOMIC DNA]</scope>
    <source>
        <strain evidence="11 12">CBS 117206</strain>
    </source>
</reference>
<dbReference type="GO" id="GO:0044550">
    <property type="term" value="P:secondary metabolite biosynthetic process"/>
    <property type="evidence" value="ECO:0007669"/>
    <property type="project" value="UniProtKB-ARBA"/>
</dbReference>
<dbReference type="InterPro" id="IPR014030">
    <property type="entry name" value="Ketoacyl_synth_N"/>
</dbReference>
<dbReference type="InterPro" id="IPR047224">
    <property type="entry name" value="FAS_alpha_su_C"/>
</dbReference>
<evidence type="ECO:0000256" key="2">
    <source>
        <dbReference type="ARBA" id="ARBA00013191"/>
    </source>
</evidence>
<dbReference type="GO" id="GO:0004312">
    <property type="term" value="F:fatty acid synthase activity"/>
    <property type="evidence" value="ECO:0007669"/>
    <property type="project" value="InterPro"/>
</dbReference>
<dbReference type="Pfam" id="PF02801">
    <property type="entry name" value="Ketoacyl-synt_C"/>
    <property type="match status" value="1"/>
</dbReference>
<dbReference type="EC" id="2.3.1.41" evidence="2"/>
<comment type="similarity">
    <text evidence="1 6">Belongs to the thiolase-like superfamily. Fungal fatty acid synthetase subunit alpha family.</text>
</comment>
<dbReference type="SUPFAM" id="SSF53901">
    <property type="entry name" value="Thiolase-like"/>
    <property type="match status" value="2"/>
</dbReference>
<feature type="region of interest" description="Disordered" evidence="9">
    <location>
        <begin position="876"/>
        <end position="921"/>
    </location>
</feature>
<keyword evidence="5 6" id="KW-0808">Transferase</keyword>
<dbReference type="Gene3D" id="3.90.25.70">
    <property type="match status" value="1"/>
</dbReference>
<dbReference type="SUPFAM" id="SSF51735">
    <property type="entry name" value="NAD(P)-binding Rossmann-fold domains"/>
    <property type="match status" value="1"/>
</dbReference>
<dbReference type="Gene3D" id="3.40.47.10">
    <property type="match status" value="1"/>
</dbReference>
<feature type="modified residue" description="O-(pantetheine 4'-phosphoryl)serine" evidence="8">
    <location>
        <position position="199"/>
    </location>
</feature>
<proteinExistence type="inferred from homology"/>